<dbReference type="InterPro" id="IPR001279">
    <property type="entry name" value="Metallo-B-lactamas"/>
</dbReference>
<dbReference type="PANTHER" id="PTHR30619">
    <property type="entry name" value="DNA INTERNALIZATION/COMPETENCE PROTEIN COMEC/REC2"/>
    <property type="match status" value="1"/>
</dbReference>
<keyword evidence="1" id="KW-0812">Transmembrane</keyword>
<dbReference type="AlphaFoldDB" id="A0A2M6WX51"/>
<name>A0A2M6WX51_9BACT</name>
<dbReference type="Proteomes" id="UP000228596">
    <property type="component" value="Unassembled WGS sequence"/>
</dbReference>
<accession>A0A2M6WX51</accession>
<feature type="domain" description="Metallo-beta-lactamase" evidence="2">
    <location>
        <begin position="48"/>
        <end position="244"/>
    </location>
</feature>
<evidence type="ECO:0000256" key="1">
    <source>
        <dbReference type="SAM" id="Phobius"/>
    </source>
</evidence>
<evidence type="ECO:0000313" key="3">
    <source>
        <dbReference type="EMBL" id="PIT97374.1"/>
    </source>
</evidence>
<dbReference type="PANTHER" id="PTHR30619:SF1">
    <property type="entry name" value="RECOMBINATION PROTEIN 2"/>
    <property type="match status" value="1"/>
</dbReference>
<dbReference type="InterPro" id="IPR035681">
    <property type="entry name" value="ComA-like_MBL"/>
</dbReference>
<dbReference type="InterPro" id="IPR052159">
    <property type="entry name" value="Competence_DNA_uptake"/>
</dbReference>
<proteinExistence type="predicted"/>
<reference evidence="4" key="1">
    <citation type="submission" date="2017-09" db="EMBL/GenBank/DDBJ databases">
        <title>Depth-based differentiation of microbial function through sediment-hosted aquifers and enrichment of novel symbionts in the deep terrestrial subsurface.</title>
        <authorList>
            <person name="Probst A.J."/>
            <person name="Ladd B."/>
            <person name="Jarett J.K."/>
            <person name="Geller-Mcgrath D.E."/>
            <person name="Sieber C.M.K."/>
            <person name="Emerson J.B."/>
            <person name="Anantharaman K."/>
            <person name="Thomas B.C."/>
            <person name="Malmstrom R."/>
            <person name="Stieglmeier M."/>
            <person name="Klingl A."/>
            <person name="Woyke T."/>
            <person name="Ryan C.M."/>
            <person name="Banfield J.F."/>
        </authorList>
    </citation>
    <scope>NUCLEOTIDE SEQUENCE [LARGE SCALE GENOMIC DNA]</scope>
</reference>
<keyword evidence="1" id="KW-1133">Transmembrane helix</keyword>
<dbReference type="CDD" id="cd07731">
    <property type="entry name" value="ComA-like_MBL-fold"/>
    <property type="match status" value="1"/>
</dbReference>
<dbReference type="SUPFAM" id="SSF56281">
    <property type="entry name" value="Metallo-hydrolase/oxidoreductase"/>
    <property type="match status" value="1"/>
</dbReference>
<dbReference type="SMART" id="SM00849">
    <property type="entry name" value="Lactamase_B"/>
    <property type="match status" value="1"/>
</dbReference>
<evidence type="ECO:0000313" key="4">
    <source>
        <dbReference type="Proteomes" id="UP000228596"/>
    </source>
</evidence>
<gene>
    <name evidence="3" type="ORF">COT77_01785</name>
</gene>
<dbReference type="Pfam" id="PF00753">
    <property type="entry name" value="Lactamase_B"/>
    <property type="match status" value="1"/>
</dbReference>
<sequence>MSSGRRFNLFLNIVLIVGAILTFVLFGSIKAQPQDEFDFKVDFIDVGQGDSVLVSFDINKQILVDGGPDSGITDKLRAKMPPYDRTIEYVILTHPHADHLTGLVAILDHYQVEKIIETSAESSSFVYEMWQKKVEDKKIPVEIVDSRRIENFGSGAQGEFFWPDGNIDGLSLNDTSIVMKFSMDGGKIMFMGDAEQETQGKVLDGGRDFESQIVKIAHHGSENGFLDELMEKIQPKYAVISVGKNSFGHPASSVIEALEKLSIEVLETIKEGDIEFGWNGSEFIRQK</sequence>
<dbReference type="EMBL" id="PEZV01000015">
    <property type="protein sequence ID" value="PIT97374.1"/>
    <property type="molecule type" value="Genomic_DNA"/>
</dbReference>
<feature type="transmembrane region" description="Helical" evidence="1">
    <location>
        <begin position="7"/>
        <end position="29"/>
    </location>
</feature>
<comment type="caution">
    <text evidence="3">The sequence shown here is derived from an EMBL/GenBank/DDBJ whole genome shotgun (WGS) entry which is preliminary data.</text>
</comment>
<protein>
    <recommendedName>
        <fullName evidence="2">Metallo-beta-lactamase domain-containing protein</fullName>
    </recommendedName>
</protein>
<organism evidence="3 4">
    <name type="scientific">Candidatus Berkelbacteria bacterium CG10_big_fil_rev_8_21_14_0_10_41_12</name>
    <dbReference type="NCBI Taxonomy" id="1974513"/>
    <lineage>
        <taxon>Bacteria</taxon>
        <taxon>Candidatus Berkelbacteria</taxon>
    </lineage>
</organism>
<evidence type="ECO:0000259" key="2">
    <source>
        <dbReference type="SMART" id="SM00849"/>
    </source>
</evidence>
<keyword evidence="1" id="KW-0472">Membrane</keyword>
<dbReference type="Gene3D" id="3.60.15.10">
    <property type="entry name" value="Ribonuclease Z/Hydroxyacylglutathione hydrolase-like"/>
    <property type="match status" value="1"/>
</dbReference>
<dbReference type="InterPro" id="IPR036866">
    <property type="entry name" value="RibonucZ/Hydroxyglut_hydro"/>
</dbReference>